<keyword evidence="3" id="KW-0862">Zinc</keyword>
<keyword evidence="2" id="KW-0863">Zinc-finger</keyword>
<keyword evidence="5" id="KW-1133">Transmembrane helix</keyword>
<protein>
    <recommendedName>
        <fullName evidence="6">B30.2/SPRY domain-containing protein</fullName>
    </recommendedName>
</protein>
<evidence type="ECO:0000313" key="8">
    <source>
        <dbReference type="Proteomes" id="UP000242875"/>
    </source>
</evidence>
<dbReference type="GO" id="GO:0051603">
    <property type="term" value="P:proteolysis involved in protein catabolic process"/>
    <property type="evidence" value="ECO:0007669"/>
    <property type="project" value="TreeGrafter"/>
</dbReference>
<dbReference type="SMART" id="SM00449">
    <property type="entry name" value="SPRY"/>
    <property type="match status" value="1"/>
</dbReference>
<dbReference type="Proteomes" id="UP000242875">
    <property type="component" value="Unassembled WGS sequence"/>
</dbReference>
<sequence>MNVSEPVVYFTSGVLAAFALYSLASHYKTLEARRPTERDRLIKLHREAEKGESLKYEDLEVLTKSLSYSVRTTAEKIIFDRGASPEHLKAIIHAVKNPKYQKQVIHILWTLSQADSDRYQSAMCNAGALKILIDSLDVDLEKMQESNFLAAMLTIDNCLSGQASDERRNMAVKYGILEKMKRVLASEVEIKLNIRYSCLVALYNLCSSEDTHQAIIEQGYIPILLKYAKLTSFSMPRYCAQCYFILLEILEHVEPVQAKKIRNELVDLDVMTLIEGCLRSVRNIRDLDKILHKLLNLDDILIRVALRNIRHIASYSDDAYRKEMLKWGLMKKIMKCTASMDEDVGRISVYCVHEFVEMQTAHKDIVEAPEYESLLKLGSSTRIDVARYIVDIISWLSYNNANSPAMSKHAKATVDLLRIYMASKDSETRYHAATILYNLSVFSDEFEKLVKEETYDMFLSAALHDQDHRIRVNASSLMAVYCFKDDSLTPNVGLKVLIPNAKKIFLLSNKWINHLKRQLTDSEGNDEGAVSQNEKKLDDQDQPTASTSISNTEAGATTVEQDEARYIGGIDDPEDQIQFKLSHLPLDVDPRGKRAQQVAVLLFHNLRVVRDLLENENLFTFAFPDRIRFDRKYVSADFVQDFPDAMERFEGAFDTDQHPCSQLPQYLCSLAASPFMSIMCTKDRETEGSHLLYRPILPTTTSFDTIAADLKIPDQPPGKATAKSISLDEWFAHSRSVIARTSLRALAVLLRRKPALVPPEMEFLRFTVYLMLKAPVTKDAAMLCLMYGFREDEYRKLARREKIELIRILWLTVLRHTDFSDPRTVFYAEQVLTKIAMIDDTGACAQQGSETPYASFKQVGKSILDISLDELGLANVGNYFESAMATRGIRRDDNGPKYRRICYEIILRTNGLIQAGWANDKACFRPEGGVGVGDDDYSYSYDGYRSKRWHGKYNQETTEYGQKWSINDIVTACLDLEEGTIRFYKNQEDLGVAFTNVSVDADWRPACTIGAYQACDTPVNITTSDSFIPENYVPYALCVDESSRLDFDWSPSKADAGSSLPETPAAASGRLLQQSNELLHEIGAMDMFFEIVAEPANPEREMAIGYHDPGKFIHIEVIIHCLKGTCQLRWQREGLKEEIDLELELRRHDTIGVGLKARETGSALLVSLNGQATALFEVQDPEVPFIPLVHNLARKHIIFASQGKNNVHYARGEAMDAFLNARI</sequence>
<dbReference type="Gene3D" id="2.60.120.920">
    <property type="match status" value="1"/>
</dbReference>
<evidence type="ECO:0000313" key="7">
    <source>
        <dbReference type="EMBL" id="OZJ05999.1"/>
    </source>
</evidence>
<dbReference type="InterPro" id="IPR043136">
    <property type="entry name" value="B30.2/SPRY_sf"/>
</dbReference>
<gene>
    <name evidence="7" type="ORF">BZG36_01151</name>
</gene>
<keyword evidence="5" id="KW-0472">Membrane</keyword>
<evidence type="ECO:0000256" key="2">
    <source>
        <dbReference type="ARBA" id="ARBA00022771"/>
    </source>
</evidence>
<dbReference type="GO" id="GO:0008270">
    <property type="term" value="F:zinc ion binding"/>
    <property type="evidence" value="ECO:0007669"/>
    <property type="project" value="UniProtKB-KW"/>
</dbReference>
<dbReference type="InterPro" id="IPR003877">
    <property type="entry name" value="SPRY_dom"/>
</dbReference>
<dbReference type="InterPro" id="IPR016024">
    <property type="entry name" value="ARM-type_fold"/>
</dbReference>
<organism evidence="7 8">
    <name type="scientific">Bifiguratus adelaidae</name>
    <dbReference type="NCBI Taxonomy" id="1938954"/>
    <lineage>
        <taxon>Eukaryota</taxon>
        <taxon>Fungi</taxon>
        <taxon>Fungi incertae sedis</taxon>
        <taxon>Mucoromycota</taxon>
        <taxon>Mucoromycotina</taxon>
        <taxon>Endogonomycetes</taxon>
        <taxon>Endogonales</taxon>
        <taxon>Endogonales incertae sedis</taxon>
        <taxon>Bifiguratus</taxon>
    </lineage>
</organism>
<accession>A0A261Y5V4</accession>
<dbReference type="AlphaFoldDB" id="A0A261Y5V4"/>
<feature type="transmembrane region" description="Helical" evidence="5">
    <location>
        <begin position="6"/>
        <end position="24"/>
    </location>
</feature>
<dbReference type="PROSITE" id="PS50188">
    <property type="entry name" value="B302_SPRY"/>
    <property type="match status" value="1"/>
</dbReference>
<dbReference type="InterPro" id="IPR001870">
    <property type="entry name" value="B30.2/SPRY"/>
</dbReference>
<dbReference type="SUPFAM" id="SSF49899">
    <property type="entry name" value="Concanavalin A-like lectins/glucanases"/>
    <property type="match status" value="1"/>
</dbReference>
<feature type="region of interest" description="Disordered" evidence="4">
    <location>
        <begin position="522"/>
        <end position="560"/>
    </location>
</feature>
<dbReference type="Pfam" id="PF00622">
    <property type="entry name" value="SPRY"/>
    <property type="match status" value="1"/>
</dbReference>
<dbReference type="PANTHER" id="PTHR13363">
    <property type="entry name" value="RING FINGER AND SRY DOMAIN-CONTAINING"/>
    <property type="match status" value="1"/>
</dbReference>
<dbReference type="InterPro" id="IPR013320">
    <property type="entry name" value="ConA-like_dom_sf"/>
</dbReference>
<dbReference type="PANTHER" id="PTHR13363:SF5">
    <property type="entry name" value="E3 UBIQUITIN-PROTEIN LIGASE RNF123"/>
    <property type="match status" value="1"/>
</dbReference>
<feature type="compositionally biased region" description="Polar residues" evidence="4">
    <location>
        <begin position="542"/>
        <end position="559"/>
    </location>
</feature>
<dbReference type="Gene3D" id="1.25.10.10">
    <property type="entry name" value="Leucine-rich Repeat Variant"/>
    <property type="match status" value="2"/>
</dbReference>
<dbReference type="OrthoDB" id="2967263at2759"/>
<reference evidence="7 8" key="1">
    <citation type="journal article" date="2017" name="Mycologia">
        <title>Bifiguratus adelaidae, gen. et sp. nov., a new member of Mucoromycotina in endophytic and soil-dwelling habitats.</title>
        <authorList>
            <person name="Torres-Cruz T.J."/>
            <person name="Billingsley Tobias T.L."/>
            <person name="Almatruk M."/>
            <person name="Hesse C."/>
            <person name="Kuske C.R."/>
            <person name="Desiro A."/>
            <person name="Benucci G.M."/>
            <person name="Bonito G."/>
            <person name="Stajich J.E."/>
            <person name="Dunlap C."/>
            <person name="Arnold A.E."/>
            <person name="Porras-Alfaro A."/>
        </authorList>
    </citation>
    <scope>NUCLEOTIDE SEQUENCE [LARGE SCALE GENOMIC DNA]</scope>
    <source>
        <strain evidence="7 8">AZ0501</strain>
    </source>
</reference>
<name>A0A261Y5V4_9FUNG</name>
<keyword evidence="1" id="KW-0479">Metal-binding</keyword>
<dbReference type="SUPFAM" id="SSF48371">
    <property type="entry name" value="ARM repeat"/>
    <property type="match status" value="2"/>
</dbReference>
<dbReference type="EMBL" id="MVBO01000007">
    <property type="protein sequence ID" value="OZJ05999.1"/>
    <property type="molecule type" value="Genomic_DNA"/>
</dbReference>
<evidence type="ECO:0000256" key="5">
    <source>
        <dbReference type="SAM" id="Phobius"/>
    </source>
</evidence>
<evidence type="ECO:0000256" key="4">
    <source>
        <dbReference type="SAM" id="MobiDB-lite"/>
    </source>
</evidence>
<keyword evidence="8" id="KW-1185">Reference proteome</keyword>
<evidence type="ECO:0000259" key="6">
    <source>
        <dbReference type="PROSITE" id="PS50188"/>
    </source>
</evidence>
<evidence type="ECO:0000256" key="3">
    <source>
        <dbReference type="ARBA" id="ARBA00022833"/>
    </source>
</evidence>
<keyword evidence="5" id="KW-0812">Transmembrane</keyword>
<dbReference type="InterPro" id="IPR045129">
    <property type="entry name" value="RNF123/RKP/RSPRY1"/>
</dbReference>
<feature type="domain" description="B30.2/SPRY" evidence="6">
    <location>
        <begin position="833"/>
        <end position="1026"/>
    </location>
</feature>
<proteinExistence type="predicted"/>
<comment type="caution">
    <text evidence="7">The sequence shown here is derived from an EMBL/GenBank/DDBJ whole genome shotgun (WGS) entry which is preliminary data.</text>
</comment>
<dbReference type="InterPro" id="IPR011989">
    <property type="entry name" value="ARM-like"/>
</dbReference>
<dbReference type="GO" id="GO:0004842">
    <property type="term" value="F:ubiquitin-protein transferase activity"/>
    <property type="evidence" value="ECO:0007669"/>
    <property type="project" value="InterPro"/>
</dbReference>
<dbReference type="GO" id="GO:0005737">
    <property type="term" value="C:cytoplasm"/>
    <property type="evidence" value="ECO:0007669"/>
    <property type="project" value="TreeGrafter"/>
</dbReference>
<evidence type="ECO:0000256" key="1">
    <source>
        <dbReference type="ARBA" id="ARBA00022723"/>
    </source>
</evidence>